<name>A0A6B7KKN8_9ABAC</name>
<keyword evidence="2" id="KW-1185">Reference proteome</keyword>
<protein>
    <submittedName>
        <fullName evidence="1">Uncharacterized protein</fullName>
    </submittedName>
</protein>
<accession>A0A6B7KKN8</accession>
<evidence type="ECO:0000313" key="2">
    <source>
        <dbReference type="Proteomes" id="UP001223634"/>
    </source>
</evidence>
<evidence type="ECO:0000313" key="1">
    <source>
        <dbReference type="EMBL" id="QEI03425.1"/>
    </source>
</evidence>
<reference evidence="1 2" key="1">
    <citation type="submission" date="2019-01" db="EMBL/GenBank/DDBJ databases">
        <title>The Spodoptera cosmioides nucleopolyhedrovirus (SpcoNPV) is a novel virus isolated from the polyphagous black armyworm, Spodoptera cosmioides (Walker) (Lepidoptera: Noctuidae).</title>
        <authorList>
            <person name="Santos E.R."/>
            <person name="Oliveira L.B."/>
            <person name="Silva L.A."/>
            <person name="Sosa-Gomez D.R."/>
            <person name="Ribeiro B.M."/>
            <person name="Ardisson-Araujo D.M.P."/>
        </authorList>
    </citation>
    <scope>NUCLEOTIDE SEQUENCE [LARGE SCALE GENOMIC DNA]</scope>
    <source>
        <strain evidence="1">VPN72</strain>
    </source>
</reference>
<organism evidence="1 2">
    <name type="scientific">Spodoptera cosmioides nucleopolyhedrovirus</name>
    <dbReference type="NCBI Taxonomy" id="2605774"/>
    <lineage>
        <taxon>Viruses</taxon>
        <taxon>Viruses incertae sedis</taxon>
        <taxon>Naldaviricetes</taxon>
        <taxon>Lefavirales</taxon>
        <taxon>Baculoviridae</taxon>
        <taxon>Alphabaculovirus</taxon>
        <taxon>Alphabaculovirus spocosmioidis</taxon>
    </lineage>
</organism>
<proteinExistence type="predicted"/>
<sequence length="198" mass="23949">MSWWREILQDLFRSELDMLEADYLLLCGYTYREYQFLKFTLCVQRKSLRYWIFVKNRMHNVMQYFSFVSLILTWEKFWLPPDAFKPINRLGGQLSLMNGLEKLCFVEIEKNVKARRLYTLAEAREYKIELQSGLELPWKFCALLFFPCLNETFQLEVKILKTCKNGHPTYKHEPFLKHCFCWKCGEETFKSTRVLSIM</sequence>
<dbReference type="EMBL" id="MK419955">
    <property type="protein sequence ID" value="QEI03425.1"/>
    <property type="molecule type" value="Genomic_DNA"/>
</dbReference>
<dbReference type="Proteomes" id="UP001223634">
    <property type="component" value="Segment"/>
</dbReference>